<protein>
    <recommendedName>
        <fullName evidence="2">NET domain-containing protein</fullName>
    </recommendedName>
</protein>
<feature type="compositionally biased region" description="Acidic residues" evidence="1">
    <location>
        <begin position="242"/>
        <end position="259"/>
    </location>
</feature>
<dbReference type="Gene3D" id="1.20.1270.220">
    <property type="match status" value="1"/>
</dbReference>
<feature type="compositionally biased region" description="Acidic residues" evidence="1">
    <location>
        <begin position="7"/>
        <end position="26"/>
    </location>
</feature>
<gene>
    <name evidence="3" type="ORF">INT43_005564</name>
</gene>
<feature type="compositionally biased region" description="Basic residues" evidence="1">
    <location>
        <begin position="209"/>
        <end position="225"/>
    </location>
</feature>
<accession>A0A8H7UB30</accession>
<dbReference type="OrthoDB" id="2416617at2759"/>
<name>A0A8H7UB30_MORIS</name>
<evidence type="ECO:0000313" key="3">
    <source>
        <dbReference type="EMBL" id="KAG2176330.1"/>
    </source>
</evidence>
<dbReference type="InterPro" id="IPR027353">
    <property type="entry name" value="NET_dom"/>
</dbReference>
<dbReference type="PROSITE" id="PS51525">
    <property type="entry name" value="NET"/>
    <property type="match status" value="1"/>
</dbReference>
<evidence type="ECO:0000313" key="4">
    <source>
        <dbReference type="Proteomes" id="UP000654370"/>
    </source>
</evidence>
<feature type="compositionally biased region" description="Polar residues" evidence="1">
    <location>
        <begin position="33"/>
        <end position="43"/>
    </location>
</feature>
<feature type="region of interest" description="Disordered" evidence="1">
    <location>
        <begin position="377"/>
        <end position="408"/>
    </location>
</feature>
<dbReference type="Pfam" id="PF17035">
    <property type="entry name" value="BET"/>
    <property type="match status" value="1"/>
</dbReference>
<evidence type="ECO:0000256" key="1">
    <source>
        <dbReference type="SAM" id="MobiDB-lite"/>
    </source>
</evidence>
<feature type="domain" description="NET" evidence="2">
    <location>
        <begin position="79"/>
        <end position="161"/>
    </location>
</feature>
<feature type="region of interest" description="Disordered" evidence="1">
    <location>
        <begin position="1"/>
        <end position="77"/>
    </location>
</feature>
<keyword evidence="4" id="KW-1185">Reference proteome</keyword>
<dbReference type="AlphaFoldDB" id="A0A8H7UB30"/>
<reference evidence="3" key="1">
    <citation type="submission" date="2020-12" db="EMBL/GenBank/DDBJ databases">
        <title>Metabolic potential, ecology and presence of endohyphal bacteria is reflected in genomic diversity of Mucoromycotina.</title>
        <authorList>
            <person name="Muszewska A."/>
            <person name="Okrasinska A."/>
            <person name="Steczkiewicz K."/>
            <person name="Drgas O."/>
            <person name="Orlowska M."/>
            <person name="Perlinska-Lenart U."/>
            <person name="Aleksandrzak-Piekarczyk T."/>
            <person name="Szatraj K."/>
            <person name="Zielenkiewicz U."/>
            <person name="Pilsyk S."/>
            <person name="Malc E."/>
            <person name="Mieczkowski P."/>
            <person name="Kruszewska J.S."/>
            <person name="Biernat P."/>
            <person name="Pawlowska J."/>
        </authorList>
    </citation>
    <scope>NUCLEOTIDE SEQUENCE</scope>
    <source>
        <strain evidence="3">WA0000067209</strain>
    </source>
</reference>
<sequence length="408" mass="45041">MTSNAEPETEFAANDDIDIEDVEDTVADVQSGRRLSTWSSGYSDSEEEVGEVTSGRDRRRYSYFDQDSSSDSNEEDYMPAVKRHSDAPMSFTERRAAEELILDRITNHLDADKLPGILSIIQLSNNDNGAVEIDLSSLTPRRLRSVLEYVEACLQEQSGGAKVNLDHYIIRDEKHITDSPAIDEAEATVSKSSLGKKSRKSEAGDYAPPKRKRATNKSTRKRSKKSSLIDLLPPIKSVSTEEITETLDPTTEDEYDDNDGALKKVSRGKDESAVSSDTGPISLAGLVSATEVDSSRISKTKTTSTKITKKPKITRISTYTSASVSTKVVQSGESIARSRPKRLAALQSMSVVDDLLEEHSDEEDDLVEANEIVWSPAKPVQEPITSLETIRTRSNEDDEDEEDIDVLD</sequence>
<evidence type="ECO:0000259" key="2">
    <source>
        <dbReference type="PROSITE" id="PS51525"/>
    </source>
</evidence>
<comment type="caution">
    <text evidence="3">The sequence shown here is derived from an EMBL/GenBank/DDBJ whole genome shotgun (WGS) entry which is preliminary data.</text>
</comment>
<feature type="compositionally biased region" description="Acidic residues" evidence="1">
    <location>
        <begin position="396"/>
        <end position="408"/>
    </location>
</feature>
<organism evidence="3 4">
    <name type="scientific">Mortierella isabellina</name>
    <name type="common">Filamentous fungus</name>
    <name type="synonym">Umbelopsis isabellina</name>
    <dbReference type="NCBI Taxonomy" id="91625"/>
    <lineage>
        <taxon>Eukaryota</taxon>
        <taxon>Fungi</taxon>
        <taxon>Fungi incertae sedis</taxon>
        <taxon>Mucoromycota</taxon>
        <taxon>Mucoromycotina</taxon>
        <taxon>Umbelopsidomycetes</taxon>
        <taxon>Umbelopsidales</taxon>
        <taxon>Umbelopsidaceae</taxon>
        <taxon>Umbelopsis</taxon>
    </lineage>
</organism>
<proteinExistence type="predicted"/>
<feature type="region of interest" description="Disordered" evidence="1">
    <location>
        <begin position="187"/>
        <end position="280"/>
    </location>
</feature>
<dbReference type="EMBL" id="JAEPQZ010000010">
    <property type="protein sequence ID" value="KAG2176330.1"/>
    <property type="molecule type" value="Genomic_DNA"/>
</dbReference>
<dbReference type="Proteomes" id="UP000654370">
    <property type="component" value="Unassembled WGS sequence"/>
</dbReference>
<dbReference type="InterPro" id="IPR038336">
    <property type="entry name" value="NET_sf"/>
</dbReference>